<reference evidence="4" key="1">
    <citation type="submission" date="2018-11" db="EMBL/GenBank/DDBJ databases">
        <authorList>
            <person name="Grassa J C."/>
        </authorList>
    </citation>
    <scope>NUCLEOTIDE SEQUENCE [LARGE SCALE GENOMIC DNA]</scope>
</reference>
<protein>
    <submittedName>
        <fullName evidence="4">Uncharacterized protein</fullName>
    </submittedName>
</protein>
<reference evidence="4" key="2">
    <citation type="submission" date="2021-03" db="UniProtKB">
        <authorList>
            <consortium name="EnsemblPlants"/>
        </authorList>
    </citation>
    <scope>IDENTIFICATION</scope>
</reference>
<dbReference type="GO" id="GO:0005975">
    <property type="term" value="P:carbohydrate metabolic process"/>
    <property type="evidence" value="ECO:0007669"/>
    <property type="project" value="InterPro"/>
</dbReference>
<proteinExistence type="inferred from homology"/>
<evidence type="ECO:0000313" key="5">
    <source>
        <dbReference type="Proteomes" id="UP000596661"/>
    </source>
</evidence>
<evidence type="ECO:0000256" key="3">
    <source>
        <dbReference type="ARBA" id="ARBA00023295"/>
    </source>
</evidence>
<evidence type="ECO:0000256" key="1">
    <source>
        <dbReference type="ARBA" id="ARBA00010838"/>
    </source>
</evidence>
<dbReference type="InterPro" id="IPR033132">
    <property type="entry name" value="GH_1_N_CS"/>
</dbReference>
<dbReference type="Proteomes" id="UP000596661">
    <property type="component" value="Chromosome 6"/>
</dbReference>
<dbReference type="FunFam" id="3.20.20.80:FF:000020">
    <property type="entry name" value="Beta-glucosidase 12"/>
    <property type="match status" value="2"/>
</dbReference>
<dbReference type="PROSITE" id="PS00653">
    <property type="entry name" value="GLYCOSYL_HYDROL_F1_2"/>
    <property type="match status" value="1"/>
</dbReference>
<dbReference type="PANTHER" id="PTHR10353:SF137">
    <property type="entry name" value="MYROSINASE 3-RELATED"/>
    <property type="match status" value="1"/>
</dbReference>
<dbReference type="InterPro" id="IPR017853">
    <property type="entry name" value="GH"/>
</dbReference>
<dbReference type="Gramene" id="evm.model.06.2047">
    <property type="protein sequence ID" value="cds.evm.model.06.2047"/>
    <property type="gene ID" value="evm.TU.06.2047"/>
</dbReference>
<keyword evidence="3" id="KW-0326">Glycosidase</keyword>
<dbReference type="GO" id="GO:0008422">
    <property type="term" value="F:beta-glucosidase activity"/>
    <property type="evidence" value="ECO:0007669"/>
    <property type="project" value="TreeGrafter"/>
</dbReference>
<comment type="similarity">
    <text evidence="1">Belongs to the glycosyl hydrolase 1 family.</text>
</comment>
<dbReference type="EnsemblPlants" id="evm.model.06.2047">
    <property type="protein sequence ID" value="cds.evm.model.06.2047"/>
    <property type="gene ID" value="evm.TU.06.2047"/>
</dbReference>
<evidence type="ECO:0000256" key="2">
    <source>
        <dbReference type="ARBA" id="ARBA00022801"/>
    </source>
</evidence>
<keyword evidence="2" id="KW-0378">Hydrolase</keyword>
<dbReference type="Pfam" id="PF00232">
    <property type="entry name" value="Glyco_hydro_1"/>
    <property type="match status" value="2"/>
</dbReference>
<keyword evidence="5" id="KW-1185">Reference proteome</keyword>
<sequence>MHLNRTSFPPGFIFGTASSSYQYEGAAKEDGRGPSIWDTFTYKYPEKIADRSNGDVANDAYHRYKEDVGIMKEMNLDAYRFSISWSRLLPNGKVSGGVNKKGVKYYNDLIDELIAKGLKPYVTLFHWDLPQPLEDEYGGFLSPHIVEHFKEYAEVCFKEFGDRVKHWITLNEPWTYSMGGYSSGTFAPGRCSSWQKLNCTGGDSGTEPYLVSHYQILSHAAAVKLYKDKYQESQKGTIGITLVSHWFVPYSNSKHNLNAAQRGLDFMFGWFMDPLTKGEYPHSMRKLVGKRLPKFTKEEAKVVKGSFDFVGLNYYTANYAASTHLPKNSLPSYTTDSRANLTNKIKDGSNGDVAVDAYHRYKEDVKIMKEMGLDAYRFSISWPRLLPSGKLSGGVNKEGIKYYNNLINELLANGLKPFVTLFHWDLPQALEDEYGGFLSPNIVHHFKEYTELCFKEFGDRVKHWITFNEPIAYSVAGYATGMFPPGRCSEWQHMNCTAGNSGTEPYLVTHHQLLAHAASARLYKDKYQGSQKGSIGITLVSLWVVPYSEAKHHKKAALLALDFMYGWFMDPLTNGEYPHSMRSIVGDRLPKFTKLESKIVKGSFDFIGLNYYSSNYASYAPHHNNDTTLQNPSYLTDSWASLSSERNGVPIGPSPNGTSNAIYIYPRGIRDVLVYTKRKYNNPLIYITENGIDEFNDPNLSLEEALIDYQRIDYHYRHLYYLQKAIIKDGVKVKGYFAWSLLDNFEWILGHTVRFGLNYVDYKHALTRHPKLSAHWFKNFLQKQI</sequence>
<dbReference type="SUPFAM" id="SSF51445">
    <property type="entry name" value="(Trans)glycosidases"/>
    <property type="match status" value="2"/>
</dbReference>
<name>A0A803PWU8_CANSA</name>
<dbReference type="PANTHER" id="PTHR10353">
    <property type="entry name" value="GLYCOSYL HYDROLASE"/>
    <property type="match status" value="1"/>
</dbReference>
<organism evidence="4 5">
    <name type="scientific">Cannabis sativa</name>
    <name type="common">Hemp</name>
    <name type="synonym">Marijuana</name>
    <dbReference type="NCBI Taxonomy" id="3483"/>
    <lineage>
        <taxon>Eukaryota</taxon>
        <taxon>Viridiplantae</taxon>
        <taxon>Streptophyta</taxon>
        <taxon>Embryophyta</taxon>
        <taxon>Tracheophyta</taxon>
        <taxon>Spermatophyta</taxon>
        <taxon>Magnoliopsida</taxon>
        <taxon>eudicotyledons</taxon>
        <taxon>Gunneridae</taxon>
        <taxon>Pentapetalae</taxon>
        <taxon>rosids</taxon>
        <taxon>fabids</taxon>
        <taxon>Rosales</taxon>
        <taxon>Cannabaceae</taxon>
        <taxon>Cannabis</taxon>
    </lineage>
</organism>
<dbReference type="Gene3D" id="3.20.20.80">
    <property type="entry name" value="Glycosidases"/>
    <property type="match status" value="2"/>
</dbReference>
<dbReference type="InterPro" id="IPR001360">
    <property type="entry name" value="Glyco_hydro_1"/>
</dbReference>
<dbReference type="AlphaFoldDB" id="A0A803PWU8"/>
<dbReference type="EMBL" id="UZAU01000619">
    <property type="status" value="NOT_ANNOTATED_CDS"/>
    <property type="molecule type" value="Genomic_DNA"/>
</dbReference>
<accession>A0A803PWU8</accession>
<dbReference type="OMA" id="THENPCV"/>
<dbReference type="PRINTS" id="PR00131">
    <property type="entry name" value="GLHYDRLASE1"/>
</dbReference>
<evidence type="ECO:0000313" key="4">
    <source>
        <dbReference type="EnsemblPlants" id="cds.evm.model.06.2047"/>
    </source>
</evidence>